<gene>
    <name evidence="2" type="ORF">D0Y65_038020</name>
</gene>
<evidence type="ECO:0000313" key="3">
    <source>
        <dbReference type="Proteomes" id="UP000289340"/>
    </source>
</evidence>
<keyword evidence="3" id="KW-1185">Reference proteome</keyword>
<protein>
    <submittedName>
        <fullName evidence="2">Protein OSB1, mitochondrial isoform J</fullName>
    </submittedName>
</protein>
<dbReference type="InterPro" id="IPR015943">
    <property type="entry name" value="WD40/YVTN_repeat-like_dom_sf"/>
</dbReference>
<name>A0A445H364_GLYSO</name>
<reference evidence="2 3" key="1">
    <citation type="submission" date="2018-09" db="EMBL/GenBank/DDBJ databases">
        <title>A high-quality reference genome of wild soybean provides a powerful tool to mine soybean genomes.</title>
        <authorList>
            <person name="Xie M."/>
            <person name="Chung C.Y.L."/>
            <person name="Li M.-W."/>
            <person name="Wong F.-L."/>
            <person name="Chan T.-F."/>
            <person name="Lam H.-M."/>
        </authorList>
    </citation>
    <scope>NUCLEOTIDE SEQUENCE [LARGE SCALE GENOMIC DNA]</scope>
    <source>
        <strain evidence="3">cv. W05</strain>
        <tissue evidence="2">Hypocotyl of etiolated seedlings</tissue>
    </source>
</reference>
<feature type="domain" description="RSE1/DDB1/CPSF1 first beta-propeller" evidence="1">
    <location>
        <begin position="2"/>
        <end position="150"/>
    </location>
</feature>
<comment type="caution">
    <text evidence="2">The sequence shown here is derived from an EMBL/GenBank/DDBJ whole genome shotgun (WGS) entry which is preliminary data.</text>
</comment>
<dbReference type="Proteomes" id="UP000289340">
    <property type="component" value="Chromosome 14"/>
</dbReference>
<evidence type="ECO:0000259" key="1">
    <source>
        <dbReference type="Pfam" id="PF10433"/>
    </source>
</evidence>
<dbReference type="Gene3D" id="2.130.10.10">
    <property type="entry name" value="YVTN repeat-like/Quinoprotein amine dehydrogenase"/>
    <property type="match status" value="1"/>
</dbReference>
<proteinExistence type="predicted"/>
<sequence length="205" mass="22620">MLSMVKFCNGINRFFPIKHFPLSNPGNKIDQLRRMLLAADSSGCYIAANAYEDQLAVFCVNDWKISWLFSVSMTGNDIIDKMIIGHSKSEGTECIFDLQKTRIYGTIWSMCFISLDSGQPSKELNPLFAIILQSTTSDLLILRLVKVNSDRGCGAFCSEQGSSVSSFASSPDETETETTTNFELLYSRAAAKVIAYGSASEQDVT</sequence>
<dbReference type="EMBL" id="QZWG01000014">
    <property type="protein sequence ID" value="RZB68016.1"/>
    <property type="molecule type" value="Genomic_DNA"/>
</dbReference>
<dbReference type="AlphaFoldDB" id="A0A445H364"/>
<dbReference type="InterPro" id="IPR018846">
    <property type="entry name" value="Beta-prop_RSE1/DDB1/CPSF1_1st"/>
</dbReference>
<dbReference type="Pfam" id="PF10433">
    <property type="entry name" value="Beta-prop_RSE1_1st"/>
    <property type="match status" value="1"/>
</dbReference>
<accession>A0A445H364</accession>
<evidence type="ECO:0000313" key="2">
    <source>
        <dbReference type="EMBL" id="RZB68016.1"/>
    </source>
</evidence>
<organism evidence="2 3">
    <name type="scientific">Glycine soja</name>
    <name type="common">Wild soybean</name>
    <dbReference type="NCBI Taxonomy" id="3848"/>
    <lineage>
        <taxon>Eukaryota</taxon>
        <taxon>Viridiplantae</taxon>
        <taxon>Streptophyta</taxon>
        <taxon>Embryophyta</taxon>
        <taxon>Tracheophyta</taxon>
        <taxon>Spermatophyta</taxon>
        <taxon>Magnoliopsida</taxon>
        <taxon>eudicotyledons</taxon>
        <taxon>Gunneridae</taxon>
        <taxon>Pentapetalae</taxon>
        <taxon>rosids</taxon>
        <taxon>fabids</taxon>
        <taxon>Fabales</taxon>
        <taxon>Fabaceae</taxon>
        <taxon>Papilionoideae</taxon>
        <taxon>50 kb inversion clade</taxon>
        <taxon>NPAAA clade</taxon>
        <taxon>indigoferoid/millettioid clade</taxon>
        <taxon>Phaseoleae</taxon>
        <taxon>Glycine</taxon>
        <taxon>Glycine subgen. Soja</taxon>
    </lineage>
</organism>